<dbReference type="SMART" id="SM00822">
    <property type="entry name" value="PKS_KR"/>
    <property type="match status" value="1"/>
</dbReference>
<dbReference type="PANTHER" id="PTHR43639">
    <property type="entry name" value="OXIDOREDUCTASE, SHORT-CHAIN DEHYDROGENASE/REDUCTASE FAMILY (AFU_ORTHOLOGUE AFUA_5G02870)"/>
    <property type="match status" value="1"/>
</dbReference>
<feature type="domain" description="Ketoreductase" evidence="3">
    <location>
        <begin position="4"/>
        <end position="188"/>
    </location>
</feature>
<dbReference type="PRINTS" id="PR00081">
    <property type="entry name" value="GDHRDH"/>
</dbReference>
<reference evidence="4 5" key="1">
    <citation type="submission" date="2018-06" db="EMBL/GenBank/DDBJ databases">
        <title>Comparative genomics of Brasilonema spp. strains.</title>
        <authorList>
            <person name="Alvarenga D.O."/>
            <person name="Fiore M.F."/>
            <person name="Varani A.M."/>
        </authorList>
    </citation>
    <scope>NUCLEOTIDE SEQUENCE [LARGE SCALE GENOMIC DNA]</scope>
    <source>
        <strain evidence="4 5">UFV-OR1</strain>
    </source>
</reference>
<dbReference type="EMBL" id="QMEC01000052">
    <property type="protein sequence ID" value="NMF63987.1"/>
    <property type="molecule type" value="Genomic_DNA"/>
</dbReference>
<evidence type="ECO:0000256" key="1">
    <source>
        <dbReference type="ARBA" id="ARBA00006484"/>
    </source>
</evidence>
<comment type="caution">
    <text evidence="4">The sequence shown here is derived from an EMBL/GenBank/DDBJ whole genome shotgun (WGS) entry which is preliminary data.</text>
</comment>
<evidence type="ECO:0000256" key="2">
    <source>
        <dbReference type="ARBA" id="ARBA00023002"/>
    </source>
</evidence>
<accession>A0ABX1MDL8</accession>
<sequence>MKDKVAVVTGSSRGIGRAIAKRLAKEGALVAINYARDAEAAATTVAEIQADGGSAFAVQGDVGLVAEIQKFYDKLDVELTQRTGTNQFDILVNNAGIGIFTTVEGTTEKEFDRLFAVNVKGTFFITQMTLPRLRDGGRIINLSSGASRRPLSDIAVYGMTKAAIDNFTLVLAGELGKRGITVNSIAPGYTDTDANAKILQDPTVRETISSMTVLGRIGKVEDIASVAAFLALEDGGWVTGQYIEASGGFGLK</sequence>
<evidence type="ECO:0000313" key="4">
    <source>
        <dbReference type="EMBL" id="NMF63987.1"/>
    </source>
</evidence>
<name>A0ABX1MDL8_9CYAN</name>
<protein>
    <submittedName>
        <fullName evidence="4">Short-chain dehydrogenase</fullName>
    </submittedName>
</protein>
<dbReference type="PROSITE" id="PS00061">
    <property type="entry name" value="ADH_SHORT"/>
    <property type="match status" value="1"/>
</dbReference>
<dbReference type="Proteomes" id="UP000762253">
    <property type="component" value="Unassembled WGS sequence"/>
</dbReference>
<comment type="similarity">
    <text evidence="1">Belongs to the short-chain dehydrogenases/reductases (SDR) family.</text>
</comment>
<dbReference type="InterPro" id="IPR057326">
    <property type="entry name" value="KR_dom"/>
</dbReference>
<keyword evidence="2" id="KW-0560">Oxidoreductase</keyword>
<dbReference type="InterPro" id="IPR020904">
    <property type="entry name" value="Sc_DH/Rdtase_CS"/>
</dbReference>
<proteinExistence type="inferred from homology"/>
<dbReference type="PRINTS" id="PR00080">
    <property type="entry name" value="SDRFAMILY"/>
</dbReference>
<dbReference type="Gene3D" id="3.40.50.720">
    <property type="entry name" value="NAD(P)-binding Rossmann-like Domain"/>
    <property type="match status" value="1"/>
</dbReference>
<dbReference type="Pfam" id="PF13561">
    <property type="entry name" value="adh_short_C2"/>
    <property type="match status" value="1"/>
</dbReference>
<dbReference type="InterPro" id="IPR036291">
    <property type="entry name" value="NAD(P)-bd_dom_sf"/>
</dbReference>
<dbReference type="SUPFAM" id="SSF51735">
    <property type="entry name" value="NAD(P)-binding Rossmann-fold domains"/>
    <property type="match status" value="1"/>
</dbReference>
<evidence type="ECO:0000313" key="5">
    <source>
        <dbReference type="Proteomes" id="UP000762253"/>
    </source>
</evidence>
<gene>
    <name evidence="4" type="ORF">DP115_14900</name>
</gene>
<dbReference type="InterPro" id="IPR002347">
    <property type="entry name" value="SDR_fam"/>
</dbReference>
<evidence type="ECO:0000259" key="3">
    <source>
        <dbReference type="SMART" id="SM00822"/>
    </source>
</evidence>
<organism evidence="4 5">
    <name type="scientific">Brasilonema octagenarum UFV-OR1</name>
    <dbReference type="NCBI Taxonomy" id="417115"/>
    <lineage>
        <taxon>Bacteria</taxon>
        <taxon>Bacillati</taxon>
        <taxon>Cyanobacteriota</taxon>
        <taxon>Cyanophyceae</taxon>
        <taxon>Nostocales</taxon>
        <taxon>Scytonemataceae</taxon>
        <taxon>Brasilonema</taxon>
        <taxon>Octagenarum group</taxon>
    </lineage>
</organism>
<dbReference type="RefSeq" id="WP_169265575.1">
    <property type="nucleotide sequence ID" value="NZ_QMEC01000052.1"/>
</dbReference>
<keyword evidence="5" id="KW-1185">Reference proteome</keyword>
<dbReference type="PANTHER" id="PTHR43639:SF1">
    <property type="entry name" value="SHORT-CHAIN DEHYDROGENASE_REDUCTASE FAMILY PROTEIN"/>
    <property type="match status" value="1"/>
</dbReference>